<evidence type="ECO:0000313" key="2">
    <source>
        <dbReference type="EMBL" id="CAE8656987.1"/>
    </source>
</evidence>
<feature type="domain" description="Protein kinase" evidence="1">
    <location>
        <begin position="1"/>
        <end position="74"/>
    </location>
</feature>
<evidence type="ECO:0000259" key="1">
    <source>
        <dbReference type="PROSITE" id="PS50011"/>
    </source>
</evidence>
<dbReference type="GO" id="GO:0005524">
    <property type="term" value="F:ATP binding"/>
    <property type="evidence" value="ECO:0007669"/>
    <property type="project" value="InterPro"/>
</dbReference>
<gene>
    <name evidence="2" type="ORF">PGLA2088_LOCUS12511</name>
</gene>
<dbReference type="InterPro" id="IPR000719">
    <property type="entry name" value="Prot_kinase_dom"/>
</dbReference>
<feature type="non-terminal residue" evidence="2">
    <location>
        <position position="74"/>
    </location>
</feature>
<dbReference type="InterPro" id="IPR011009">
    <property type="entry name" value="Kinase-like_dom_sf"/>
</dbReference>
<dbReference type="SUPFAM" id="SSF56112">
    <property type="entry name" value="Protein kinase-like (PK-like)"/>
    <property type="match status" value="1"/>
</dbReference>
<dbReference type="AlphaFoldDB" id="A0A813IUV7"/>
<dbReference type="Proteomes" id="UP000626109">
    <property type="component" value="Unassembled WGS sequence"/>
</dbReference>
<name>A0A813IUV7_POLGL</name>
<dbReference type="Gene3D" id="1.10.510.10">
    <property type="entry name" value="Transferase(Phosphotransferase) domain 1"/>
    <property type="match status" value="1"/>
</dbReference>
<dbReference type="GO" id="GO:0004672">
    <property type="term" value="F:protein kinase activity"/>
    <property type="evidence" value="ECO:0007669"/>
    <property type="project" value="InterPro"/>
</dbReference>
<proteinExistence type="predicted"/>
<comment type="caution">
    <text evidence="2">The sequence shown here is derived from an EMBL/GenBank/DDBJ whole genome shotgun (WGS) entry which is preliminary data.</text>
</comment>
<protein>
    <recommendedName>
        <fullName evidence="1">Protein kinase domain-containing protein</fullName>
    </recommendedName>
</protein>
<sequence length="74" mass="8134">TSAEGTFGFMAPESFARVFSPKSDLYGVGATLLFAATGLEPGSLPQQRLCIQFRKALLGTIWEREEPWLAELLD</sequence>
<feature type="non-terminal residue" evidence="2">
    <location>
        <position position="1"/>
    </location>
</feature>
<reference evidence="2" key="1">
    <citation type="submission" date="2021-02" db="EMBL/GenBank/DDBJ databases">
        <authorList>
            <person name="Dougan E. K."/>
            <person name="Rhodes N."/>
            <person name="Thang M."/>
            <person name="Chan C."/>
        </authorList>
    </citation>
    <scope>NUCLEOTIDE SEQUENCE</scope>
</reference>
<dbReference type="PROSITE" id="PS50011">
    <property type="entry name" value="PROTEIN_KINASE_DOM"/>
    <property type="match status" value="1"/>
</dbReference>
<organism evidence="2 3">
    <name type="scientific">Polarella glacialis</name>
    <name type="common">Dinoflagellate</name>
    <dbReference type="NCBI Taxonomy" id="89957"/>
    <lineage>
        <taxon>Eukaryota</taxon>
        <taxon>Sar</taxon>
        <taxon>Alveolata</taxon>
        <taxon>Dinophyceae</taxon>
        <taxon>Suessiales</taxon>
        <taxon>Suessiaceae</taxon>
        <taxon>Polarella</taxon>
    </lineage>
</organism>
<dbReference type="EMBL" id="CAJNNW010014775">
    <property type="protein sequence ID" value="CAE8656987.1"/>
    <property type="molecule type" value="Genomic_DNA"/>
</dbReference>
<accession>A0A813IUV7</accession>
<evidence type="ECO:0000313" key="3">
    <source>
        <dbReference type="Proteomes" id="UP000626109"/>
    </source>
</evidence>